<evidence type="ECO:0000256" key="2">
    <source>
        <dbReference type="ARBA" id="ARBA00022741"/>
    </source>
</evidence>
<dbReference type="AlphaFoldDB" id="A0A7V0T5G1"/>
<organism evidence="15">
    <name type="scientific">candidate division WOR-3 bacterium</name>
    <dbReference type="NCBI Taxonomy" id="2052148"/>
    <lineage>
        <taxon>Bacteria</taxon>
        <taxon>Bacteria division WOR-3</taxon>
    </lineage>
</organism>
<evidence type="ECO:0000256" key="3">
    <source>
        <dbReference type="ARBA" id="ARBA00022763"/>
    </source>
</evidence>
<keyword evidence="9 11" id="KW-0238">DNA-binding</keyword>
<keyword evidence="8 11" id="KW-0346">Stress response</keyword>
<dbReference type="InterPro" id="IPR041166">
    <property type="entry name" value="Rubredoxin_2"/>
</dbReference>
<evidence type="ECO:0000256" key="1">
    <source>
        <dbReference type="ARBA" id="ARBA00022723"/>
    </source>
</evidence>
<dbReference type="InterPro" id="IPR008269">
    <property type="entry name" value="Lon_proteolytic"/>
</dbReference>
<evidence type="ECO:0000313" key="15">
    <source>
        <dbReference type="EMBL" id="HDQ99527.1"/>
    </source>
</evidence>
<evidence type="ECO:0000256" key="9">
    <source>
        <dbReference type="ARBA" id="ARBA00023125"/>
    </source>
</evidence>
<comment type="domain">
    <text evidence="11">The middle region has homology to RecA with ATPase motifs including the RadA KNRFG motif, while the C-terminus is homologous to Lon protease.</text>
</comment>
<feature type="short sequence motif" description="RadA KNRFG motif" evidence="11">
    <location>
        <begin position="255"/>
        <end position="259"/>
    </location>
</feature>
<dbReference type="GO" id="GO:0140664">
    <property type="term" value="F:ATP-dependent DNA damage sensor activity"/>
    <property type="evidence" value="ECO:0007669"/>
    <property type="project" value="InterPro"/>
</dbReference>
<dbReference type="InterPro" id="IPR020568">
    <property type="entry name" value="Ribosomal_Su5_D2-typ_SF"/>
</dbReference>
<keyword evidence="4 13" id="KW-0863">Zinc-finger</keyword>
<comment type="similarity">
    <text evidence="11 13">Belongs to the RecA family. RadA subfamily.</text>
</comment>
<keyword evidence="5" id="KW-0378">Hydrolase</keyword>
<feature type="domain" description="RecA family profile 1" evidence="14">
    <location>
        <begin position="69"/>
        <end position="218"/>
    </location>
</feature>
<dbReference type="GO" id="GO:0000725">
    <property type="term" value="P:recombinational repair"/>
    <property type="evidence" value="ECO:0007669"/>
    <property type="project" value="UniProtKB-UniRule"/>
</dbReference>
<dbReference type="GO" id="GO:0008270">
    <property type="term" value="F:zinc ion binding"/>
    <property type="evidence" value="ECO:0007669"/>
    <property type="project" value="UniProtKB-KW"/>
</dbReference>
<dbReference type="GO" id="GO:0003684">
    <property type="term" value="F:damaged DNA binding"/>
    <property type="evidence" value="ECO:0007669"/>
    <property type="project" value="InterPro"/>
</dbReference>
<dbReference type="SMART" id="SM00382">
    <property type="entry name" value="AAA"/>
    <property type="match status" value="1"/>
</dbReference>
<comment type="function">
    <text evidence="13">DNA-dependent ATPase involved in processing of recombination intermediates, plays a role in repairing DNA breaks. Stimulates the branch migration of RecA-mediated strand transfer reactions, allowing the 3' invading strand to extend heteroduplex DNA faster. Binds ssDNA in the presence of ADP but not other nucleotides, has ATPase activity that is stimulated by ssDNA and various branched DNA structures, but inhibited by SSB. Does not have RecA's homology-searching function.</text>
</comment>
<dbReference type="GO" id="GO:0004252">
    <property type="term" value="F:serine-type endopeptidase activity"/>
    <property type="evidence" value="ECO:0007669"/>
    <property type="project" value="InterPro"/>
</dbReference>
<evidence type="ECO:0000256" key="4">
    <source>
        <dbReference type="ARBA" id="ARBA00022771"/>
    </source>
</evidence>
<evidence type="ECO:0000256" key="6">
    <source>
        <dbReference type="ARBA" id="ARBA00022833"/>
    </source>
</evidence>
<dbReference type="CDD" id="cd01121">
    <property type="entry name" value="RadA_SMS_N"/>
    <property type="match status" value="1"/>
</dbReference>
<dbReference type="Proteomes" id="UP000885672">
    <property type="component" value="Unassembled WGS sequence"/>
</dbReference>
<evidence type="ECO:0000256" key="12">
    <source>
        <dbReference type="NCBIfam" id="TIGR00416"/>
    </source>
</evidence>
<evidence type="ECO:0000256" key="7">
    <source>
        <dbReference type="ARBA" id="ARBA00022840"/>
    </source>
</evidence>
<dbReference type="PROSITE" id="PS50162">
    <property type="entry name" value="RECA_2"/>
    <property type="match status" value="1"/>
</dbReference>
<protein>
    <recommendedName>
        <fullName evidence="11 12">DNA repair protein RadA</fullName>
    </recommendedName>
</protein>
<keyword evidence="7 11" id="KW-0067">ATP-binding</keyword>
<dbReference type="InterPro" id="IPR004504">
    <property type="entry name" value="DNA_repair_RadA"/>
</dbReference>
<dbReference type="PRINTS" id="PR01874">
    <property type="entry name" value="DNAREPAIRADA"/>
</dbReference>
<evidence type="ECO:0000256" key="8">
    <source>
        <dbReference type="ARBA" id="ARBA00023016"/>
    </source>
</evidence>
<dbReference type="GO" id="GO:0006508">
    <property type="term" value="P:proteolysis"/>
    <property type="evidence" value="ECO:0007669"/>
    <property type="project" value="InterPro"/>
</dbReference>
<dbReference type="EMBL" id="DSBX01000170">
    <property type="protein sequence ID" value="HDQ99527.1"/>
    <property type="molecule type" value="Genomic_DNA"/>
</dbReference>
<gene>
    <name evidence="11 15" type="primary">radA</name>
    <name evidence="15" type="ORF">ENN51_04490</name>
</gene>
<dbReference type="FunFam" id="3.40.50.300:FF:000050">
    <property type="entry name" value="DNA repair protein RadA"/>
    <property type="match status" value="1"/>
</dbReference>
<dbReference type="Pfam" id="PF05362">
    <property type="entry name" value="Lon_C"/>
    <property type="match status" value="1"/>
</dbReference>
<accession>A0A7V0T5G1</accession>
<dbReference type="Gene3D" id="3.40.50.300">
    <property type="entry name" value="P-loop containing nucleotide triphosphate hydrolases"/>
    <property type="match status" value="1"/>
</dbReference>
<dbReference type="SUPFAM" id="SSF52540">
    <property type="entry name" value="P-loop containing nucleoside triphosphate hydrolases"/>
    <property type="match status" value="1"/>
</dbReference>
<dbReference type="NCBIfam" id="TIGR00416">
    <property type="entry name" value="sms"/>
    <property type="match status" value="1"/>
</dbReference>
<dbReference type="HAMAP" id="MF_01498">
    <property type="entry name" value="RadA_bact"/>
    <property type="match status" value="1"/>
</dbReference>
<evidence type="ECO:0000256" key="11">
    <source>
        <dbReference type="HAMAP-Rule" id="MF_01498"/>
    </source>
</evidence>
<dbReference type="InterPro" id="IPR020588">
    <property type="entry name" value="RecA_ATP-bd"/>
</dbReference>
<comment type="caution">
    <text evidence="15">The sequence shown here is derived from an EMBL/GenBank/DDBJ whole genome shotgun (WGS) entry which is preliminary data.</text>
</comment>
<feature type="binding site" evidence="11">
    <location>
        <begin position="98"/>
        <end position="105"/>
    </location>
    <ligand>
        <name>ATP</name>
        <dbReference type="ChEBI" id="CHEBI:30616"/>
    </ligand>
</feature>
<keyword evidence="10 11" id="KW-0234">DNA repair</keyword>
<evidence type="ECO:0000256" key="10">
    <source>
        <dbReference type="ARBA" id="ARBA00023204"/>
    </source>
</evidence>
<sequence length="460" mass="48651">MARKSADATVFVCQNCGGENPRWLGRCPSCGAWNALVEEKRAPARPTRNRRAAAEPVRPIRLAEVKAGRTSRTPTGIGELDRVLGGGLVPGSLILVGGEPGIGKSTLTLQVADRLARDGARLLYVSGEESAEQIRLRAERIGIAGDNVHLLCAVGLEDILEAAAEVQPGLLVVDSIQTVFSSQLTSAPGSVAQVRECTAELLRLAKARAITTILIGHVTKFGAIAGPKTLEHMVDTVLSFEGERFQQYRIIRAAKNRFGATDEIGVFEMADTGLVEVANPSRFFLSDRKSDVSGSSVAATLEGTRPLLVEIQALTAATPYSLPQRVATGFDSRRLNMLLCVLERRAGIAASGRDVFLNVAGGLKIQEPAADLAVVTALASSVRNEPLPADAVMLGEVGLGGEVRSVSRAEARVKEAARLGFGRVVLSRRNLSREVKAVAGTETIGVDSVRAALEALGVAR</sequence>
<dbReference type="InterPro" id="IPR003593">
    <property type="entry name" value="AAA+_ATPase"/>
</dbReference>
<dbReference type="PANTHER" id="PTHR32472:SF10">
    <property type="entry name" value="DNA REPAIR PROTEIN RADA-LIKE PROTEIN"/>
    <property type="match status" value="1"/>
</dbReference>
<evidence type="ECO:0000256" key="5">
    <source>
        <dbReference type="ARBA" id="ARBA00022801"/>
    </source>
</evidence>
<keyword evidence="2 11" id="KW-0547">Nucleotide-binding</keyword>
<keyword evidence="3 11" id="KW-0227">DNA damage</keyword>
<dbReference type="GO" id="GO:0005829">
    <property type="term" value="C:cytosol"/>
    <property type="evidence" value="ECO:0007669"/>
    <property type="project" value="TreeGrafter"/>
</dbReference>
<dbReference type="GO" id="GO:0005524">
    <property type="term" value="F:ATP binding"/>
    <property type="evidence" value="ECO:0007669"/>
    <property type="project" value="UniProtKB-UniRule"/>
</dbReference>
<feature type="region of interest" description="Lon-protease-like" evidence="11">
    <location>
        <begin position="354"/>
        <end position="460"/>
    </location>
</feature>
<dbReference type="Pfam" id="PF13481">
    <property type="entry name" value="AAA_25"/>
    <property type="match status" value="1"/>
</dbReference>
<dbReference type="InterPro" id="IPR014721">
    <property type="entry name" value="Ribsml_uS5_D2-typ_fold_subgr"/>
</dbReference>
<evidence type="ECO:0000259" key="14">
    <source>
        <dbReference type="PROSITE" id="PS50162"/>
    </source>
</evidence>
<dbReference type="Pfam" id="PF18073">
    <property type="entry name" value="Zn_ribbon_LapB"/>
    <property type="match status" value="1"/>
</dbReference>
<dbReference type="Gene3D" id="3.30.230.10">
    <property type="match status" value="1"/>
</dbReference>
<name>A0A7V0T5G1_UNCW3</name>
<evidence type="ECO:0000256" key="13">
    <source>
        <dbReference type="RuleBase" id="RU003555"/>
    </source>
</evidence>
<dbReference type="InterPro" id="IPR027417">
    <property type="entry name" value="P-loop_NTPase"/>
</dbReference>
<keyword evidence="6 13" id="KW-0862">Zinc</keyword>
<dbReference type="SUPFAM" id="SSF54211">
    <property type="entry name" value="Ribosomal protein S5 domain 2-like"/>
    <property type="match status" value="1"/>
</dbReference>
<dbReference type="GO" id="GO:0004176">
    <property type="term" value="F:ATP-dependent peptidase activity"/>
    <property type="evidence" value="ECO:0007669"/>
    <property type="project" value="InterPro"/>
</dbReference>
<comment type="function">
    <text evidence="11">Plays a role in repairing double-strand DNA breaks, probably involving stabilizing or processing branched DNA or blocked replication forks.</text>
</comment>
<keyword evidence="1 11" id="KW-0479">Metal-binding</keyword>
<proteinExistence type="inferred from homology"/>
<reference evidence="15" key="1">
    <citation type="journal article" date="2020" name="mSystems">
        <title>Genome- and Community-Level Interaction Insights into Carbon Utilization and Element Cycling Functions of Hydrothermarchaeota in Hydrothermal Sediment.</title>
        <authorList>
            <person name="Zhou Z."/>
            <person name="Liu Y."/>
            <person name="Xu W."/>
            <person name="Pan J."/>
            <person name="Luo Z.H."/>
            <person name="Li M."/>
        </authorList>
    </citation>
    <scope>NUCLEOTIDE SEQUENCE [LARGE SCALE GENOMIC DNA]</scope>
    <source>
        <strain evidence="15">SpSt-1182</strain>
    </source>
</reference>
<dbReference type="PANTHER" id="PTHR32472">
    <property type="entry name" value="DNA REPAIR PROTEIN RADA"/>
    <property type="match status" value="1"/>
</dbReference>